<name>A0A9D2NFZ8_9FIRM</name>
<evidence type="ECO:0000313" key="5">
    <source>
        <dbReference type="Proteomes" id="UP000823891"/>
    </source>
</evidence>
<dbReference type="InterPro" id="IPR052016">
    <property type="entry name" value="Bact_Sigma-Reg"/>
</dbReference>
<dbReference type="GO" id="GO:0016791">
    <property type="term" value="F:phosphatase activity"/>
    <property type="evidence" value="ECO:0007669"/>
    <property type="project" value="TreeGrafter"/>
</dbReference>
<feature type="region of interest" description="Disordered" evidence="2">
    <location>
        <begin position="1"/>
        <end position="29"/>
    </location>
</feature>
<dbReference type="InterPro" id="IPR036457">
    <property type="entry name" value="PPM-type-like_dom_sf"/>
</dbReference>
<dbReference type="AlphaFoldDB" id="A0A9D2NFZ8"/>
<dbReference type="InterPro" id="IPR001932">
    <property type="entry name" value="PPM-type_phosphatase-like_dom"/>
</dbReference>
<sequence length="433" mass="47041">MKRKWDENALPPGKDSSGKGGRQMKNRDSGDAVQSAYLLEYGRRRIRVYADTFQNLAQIFAEDREEGADAEELSCRTQEERQERAVLFLHKSLAKERKLFAGNLKEMADMMNRAAQESVRFIRLGSRRQRRLVRGLAGEGLTAREIYLVQRGSGRMELSVLLSAKASRGRGVRTAEEAAGCLSVLLDMRLVSAKRNPFFIGEEPVCYFFEEEPEYVWLTGTARAVKETETVSGDNFAFFEAGDARLVLALSDGMGSGGDACRDSEAVMDMAESMLEAGLGAQMTVGLMNSALSGEGSAQSLPTLDLCCLDLYEGECVFLKAGAAASFIKRGSAVERIAGAGLPLGACAGTPSQPVKRGVSDGDYIIMLTDGMTEGWPGGDGEKQIETLLSGMNGISPSEMAGILLRFAVEQRGGRIRDDMTVLCAGIWEKKTE</sequence>
<organism evidence="4 5">
    <name type="scientific">Candidatus Eisenbergiella merdavium</name>
    <dbReference type="NCBI Taxonomy" id="2838551"/>
    <lineage>
        <taxon>Bacteria</taxon>
        <taxon>Bacillati</taxon>
        <taxon>Bacillota</taxon>
        <taxon>Clostridia</taxon>
        <taxon>Lachnospirales</taxon>
        <taxon>Lachnospiraceae</taxon>
        <taxon>Eisenbergiella</taxon>
    </lineage>
</organism>
<dbReference type="SUPFAM" id="SSF81606">
    <property type="entry name" value="PP2C-like"/>
    <property type="match status" value="1"/>
</dbReference>
<dbReference type="SMART" id="SM00331">
    <property type="entry name" value="PP2C_SIG"/>
    <property type="match status" value="1"/>
</dbReference>
<evidence type="ECO:0000313" key="4">
    <source>
        <dbReference type="EMBL" id="HJC23260.1"/>
    </source>
</evidence>
<proteinExistence type="predicted"/>
<dbReference type="EMBL" id="DWWS01000021">
    <property type="protein sequence ID" value="HJC23260.1"/>
    <property type="molecule type" value="Genomic_DNA"/>
</dbReference>
<dbReference type="PANTHER" id="PTHR43156">
    <property type="entry name" value="STAGE II SPORULATION PROTEIN E-RELATED"/>
    <property type="match status" value="1"/>
</dbReference>
<gene>
    <name evidence="4" type="ORF">H9761_06105</name>
</gene>
<dbReference type="Proteomes" id="UP000823891">
    <property type="component" value="Unassembled WGS sequence"/>
</dbReference>
<keyword evidence="1" id="KW-0378">Hydrolase</keyword>
<dbReference type="Pfam" id="PF07228">
    <property type="entry name" value="SpoIIE"/>
    <property type="match status" value="1"/>
</dbReference>
<dbReference type="PANTHER" id="PTHR43156:SF2">
    <property type="entry name" value="STAGE II SPORULATION PROTEIN E"/>
    <property type="match status" value="1"/>
</dbReference>
<reference evidence="4" key="2">
    <citation type="submission" date="2021-04" db="EMBL/GenBank/DDBJ databases">
        <authorList>
            <person name="Gilroy R."/>
        </authorList>
    </citation>
    <scope>NUCLEOTIDE SEQUENCE</scope>
    <source>
        <strain evidence="4">USAMLcec2-132</strain>
    </source>
</reference>
<feature type="domain" description="PPM-type phosphatase" evidence="3">
    <location>
        <begin position="214"/>
        <end position="427"/>
    </location>
</feature>
<protein>
    <submittedName>
        <fullName evidence="4">SpoIIE family protein phosphatase</fullName>
    </submittedName>
</protein>
<comment type="caution">
    <text evidence="4">The sequence shown here is derived from an EMBL/GenBank/DDBJ whole genome shotgun (WGS) entry which is preliminary data.</text>
</comment>
<reference evidence="4" key="1">
    <citation type="journal article" date="2021" name="PeerJ">
        <title>Extensive microbial diversity within the chicken gut microbiome revealed by metagenomics and culture.</title>
        <authorList>
            <person name="Gilroy R."/>
            <person name="Ravi A."/>
            <person name="Getino M."/>
            <person name="Pursley I."/>
            <person name="Horton D.L."/>
            <person name="Alikhan N.F."/>
            <person name="Baker D."/>
            <person name="Gharbi K."/>
            <person name="Hall N."/>
            <person name="Watson M."/>
            <person name="Adriaenssens E.M."/>
            <person name="Foster-Nyarko E."/>
            <person name="Jarju S."/>
            <person name="Secka A."/>
            <person name="Antonio M."/>
            <person name="Oren A."/>
            <person name="Chaudhuri R.R."/>
            <person name="La Ragione R."/>
            <person name="Hildebrand F."/>
            <person name="Pallen M.J."/>
        </authorList>
    </citation>
    <scope>NUCLEOTIDE SEQUENCE</scope>
    <source>
        <strain evidence="4">USAMLcec2-132</strain>
    </source>
</reference>
<dbReference type="Gene3D" id="3.60.40.10">
    <property type="entry name" value="PPM-type phosphatase domain"/>
    <property type="match status" value="1"/>
</dbReference>
<evidence type="ECO:0000259" key="3">
    <source>
        <dbReference type="SMART" id="SM00331"/>
    </source>
</evidence>
<evidence type="ECO:0000256" key="2">
    <source>
        <dbReference type="SAM" id="MobiDB-lite"/>
    </source>
</evidence>
<accession>A0A9D2NFZ8</accession>
<evidence type="ECO:0000256" key="1">
    <source>
        <dbReference type="ARBA" id="ARBA00022801"/>
    </source>
</evidence>